<dbReference type="EMBL" id="GBXM01049056">
    <property type="protein sequence ID" value="JAH59521.1"/>
    <property type="molecule type" value="Transcribed_RNA"/>
</dbReference>
<proteinExistence type="predicted"/>
<name>A0A0E9T6T2_ANGAN</name>
<evidence type="ECO:0000313" key="1">
    <source>
        <dbReference type="EMBL" id="JAH48408.1"/>
    </source>
</evidence>
<dbReference type="EMBL" id="GBXM01060169">
    <property type="protein sequence ID" value="JAH48408.1"/>
    <property type="molecule type" value="Transcribed_RNA"/>
</dbReference>
<accession>A0A0E9T6T2</accession>
<dbReference type="AlphaFoldDB" id="A0A0E9T6T2"/>
<organism evidence="1">
    <name type="scientific">Anguilla anguilla</name>
    <name type="common">European freshwater eel</name>
    <name type="synonym">Muraena anguilla</name>
    <dbReference type="NCBI Taxonomy" id="7936"/>
    <lineage>
        <taxon>Eukaryota</taxon>
        <taxon>Metazoa</taxon>
        <taxon>Chordata</taxon>
        <taxon>Craniata</taxon>
        <taxon>Vertebrata</taxon>
        <taxon>Euteleostomi</taxon>
        <taxon>Actinopterygii</taxon>
        <taxon>Neopterygii</taxon>
        <taxon>Teleostei</taxon>
        <taxon>Anguilliformes</taxon>
        <taxon>Anguillidae</taxon>
        <taxon>Anguilla</taxon>
    </lineage>
</organism>
<protein>
    <submittedName>
        <fullName evidence="1">Uncharacterized protein</fullName>
    </submittedName>
</protein>
<reference evidence="1" key="1">
    <citation type="submission" date="2014-11" db="EMBL/GenBank/DDBJ databases">
        <authorList>
            <person name="Amaro Gonzalez C."/>
        </authorList>
    </citation>
    <scope>NUCLEOTIDE SEQUENCE</scope>
</reference>
<reference evidence="1" key="2">
    <citation type="journal article" date="2015" name="Fish Shellfish Immunol.">
        <title>Early steps in the European eel (Anguilla anguilla)-Vibrio vulnificus interaction in the gills: Role of the RtxA13 toxin.</title>
        <authorList>
            <person name="Callol A."/>
            <person name="Pajuelo D."/>
            <person name="Ebbesson L."/>
            <person name="Teles M."/>
            <person name="MacKenzie S."/>
            <person name="Amaro C."/>
        </authorList>
    </citation>
    <scope>NUCLEOTIDE SEQUENCE</scope>
</reference>
<sequence length="46" mass="5341">MLHLQLPTYWPAAARHTVSIRTRHTTWHISKVVKIVNKLPGTSHTR</sequence>